<comment type="caution">
    <text evidence="4">The sequence shown here is derived from an EMBL/GenBank/DDBJ whole genome shotgun (WGS) entry which is preliminary data.</text>
</comment>
<feature type="compositionally biased region" description="Basic and acidic residues" evidence="1">
    <location>
        <begin position="342"/>
        <end position="360"/>
    </location>
</feature>
<keyword evidence="5" id="KW-1185">Reference proteome</keyword>
<keyword evidence="2" id="KW-0812">Transmembrane</keyword>
<evidence type="ECO:0000313" key="5">
    <source>
        <dbReference type="Proteomes" id="UP000750711"/>
    </source>
</evidence>
<dbReference type="InterPro" id="IPR002654">
    <property type="entry name" value="Glyco_trans_25"/>
</dbReference>
<evidence type="ECO:0000259" key="3">
    <source>
        <dbReference type="Pfam" id="PF01755"/>
    </source>
</evidence>
<proteinExistence type="predicted"/>
<feature type="domain" description="Glycosyl transferase family 25" evidence="3">
    <location>
        <begin position="77"/>
        <end position="171"/>
    </location>
</feature>
<name>A0A9P8L8V7_9PEZI</name>
<dbReference type="CDD" id="cd06532">
    <property type="entry name" value="Glyco_transf_25"/>
    <property type="match status" value="1"/>
</dbReference>
<keyword evidence="2" id="KW-1133">Transmembrane helix</keyword>
<evidence type="ECO:0000256" key="1">
    <source>
        <dbReference type="SAM" id="MobiDB-lite"/>
    </source>
</evidence>
<sequence length="360" mass="39458">MPRAIISLPRLAGLVGTIVFLHIVWLYRRHPTADLGDYGPGFRGLIAGGRTKLGGEKNYNVTAEMAAAANETLGFGEIIVISLDYRTDRQDALTLLSSLSTLNLTILHGVTGDETAKSPVIPPDTKLKPAQLGCWRSHVDSWKRIVESGVETALILEDDADWHVNIKEQMSLLSQGFTKWGSPLKVGEGWGMENRTEAVDVEGEKAKEKKGSLTPYGDDWDILWLGQCVQANNPKGKPRPGFSYHDTAAAPDASLQDGNFMEEMELHGINPENDEDKDTRILRGLARRGAQAPLHGRLPRPRRCGRHPDPEHVFAEGVADGVGGAALDEFVEATLGVRQRHGRQERDGEGSEPRKAREGQ</sequence>
<gene>
    <name evidence="4" type="ORF">GP486_005677</name>
</gene>
<dbReference type="Pfam" id="PF01755">
    <property type="entry name" value="Glyco_transf_25"/>
    <property type="match status" value="1"/>
</dbReference>
<keyword evidence="2" id="KW-0472">Membrane</keyword>
<reference evidence="4" key="1">
    <citation type="submission" date="2021-03" db="EMBL/GenBank/DDBJ databases">
        <title>Comparative genomics and phylogenomic investigation of the class Geoglossomycetes provide insights into ecological specialization and systematics.</title>
        <authorList>
            <person name="Melie T."/>
            <person name="Pirro S."/>
            <person name="Miller A.N."/>
            <person name="Quandt A."/>
        </authorList>
    </citation>
    <scope>NUCLEOTIDE SEQUENCE</scope>
    <source>
        <strain evidence="4">CAQ_001_2017</strain>
    </source>
</reference>
<dbReference type="EMBL" id="JAGHQM010001109">
    <property type="protein sequence ID" value="KAH0556399.1"/>
    <property type="molecule type" value="Genomic_DNA"/>
</dbReference>
<evidence type="ECO:0000256" key="2">
    <source>
        <dbReference type="SAM" id="Phobius"/>
    </source>
</evidence>
<accession>A0A9P8L8V7</accession>
<dbReference type="AlphaFoldDB" id="A0A9P8L8V7"/>
<dbReference type="Proteomes" id="UP000750711">
    <property type="component" value="Unassembled WGS sequence"/>
</dbReference>
<feature type="region of interest" description="Disordered" evidence="1">
    <location>
        <begin position="335"/>
        <end position="360"/>
    </location>
</feature>
<organism evidence="4 5">
    <name type="scientific">Trichoglossum hirsutum</name>
    <dbReference type="NCBI Taxonomy" id="265104"/>
    <lineage>
        <taxon>Eukaryota</taxon>
        <taxon>Fungi</taxon>
        <taxon>Dikarya</taxon>
        <taxon>Ascomycota</taxon>
        <taxon>Pezizomycotina</taxon>
        <taxon>Geoglossomycetes</taxon>
        <taxon>Geoglossales</taxon>
        <taxon>Geoglossaceae</taxon>
        <taxon>Trichoglossum</taxon>
    </lineage>
</organism>
<feature type="transmembrane region" description="Helical" evidence="2">
    <location>
        <begin position="7"/>
        <end position="27"/>
    </location>
</feature>
<protein>
    <recommendedName>
        <fullName evidence="3">Glycosyl transferase family 25 domain-containing protein</fullName>
    </recommendedName>
</protein>
<evidence type="ECO:0000313" key="4">
    <source>
        <dbReference type="EMBL" id="KAH0556399.1"/>
    </source>
</evidence>